<dbReference type="AlphaFoldDB" id="A0A068U694"/>
<dbReference type="OrthoDB" id="770293at2759"/>
<evidence type="ECO:0008006" key="5">
    <source>
        <dbReference type="Google" id="ProtNLM"/>
    </source>
</evidence>
<proteinExistence type="inferred from homology"/>
<dbReference type="InterPro" id="IPR007612">
    <property type="entry name" value="LOR"/>
</dbReference>
<dbReference type="SUPFAM" id="SSF54518">
    <property type="entry name" value="Tubby C-terminal domain-like"/>
    <property type="match status" value="1"/>
</dbReference>
<sequence>MGSSSVPDESEQYVDDARFRIPFDLFVSKKQKNGILGSGSCIRFNDSCGNLVFKVERPPPPNSRDQKSAATCHQNPPIKLIFNASGNTLFCIRKLTDGSWQGFRVTDSREELMFRVQKTVDKLTRTEFEIFLIGEESEDSKTDFKMRGSPFKRSCTIYKGNSIMAETSLMYKMGIQKAFVPRSRFRVTIFPGHIDLALVVSLVVIFFDGRKLWI</sequence>
<name>A0A068U694_COFCA</name>
<dbReference type="EMBL" id="HG739095">
    <property type="protein sequence ID" value="CDP04075.1"/>
    <property type="molecule type" value="Genomic_DNA"/>
</dbReference>
<dbReference type="PhylomeDB" id="A0A068U694"/>
<evidence type="ECO:0000256" key="1">
    <source>
        <dbReference type="ARBA" id="ARBA00005437"/>
    </source>
</evidence>
<organism evidence="3 4">
    <name type="scientific">Coffea canephora</name>
    <name type="common">Robusta coffee</name>
    <dbReference type="NCBI Taxonomy" id="49390"/>
    <lineage>
        <taxon>Eukaryota</taxon>
        <taxon>Viridiplantae</taxon>
        <taxon>Streptophyta</taxon>
        <taxon>Embryophyta</taxon>
        <taxon>Tracheophyta</taxon>
        <taxon>Spermatophyta</taxon>
        <taxon>Magnoliopsida</taxon>
        <taxon>eudicotyledons</taxon>
        <taxon>Gunneridae</taxon>
        <taxon>Pentapetalae</taxon>
        <taxon>asterids</taxon>
        <taxon>lamiids</taxon>
        <taxon>Gentianales</taxon>
        <taxon>Rubiaceae</taxon>
        <taxon>Ixoroideae</taxon>
        <taxon>Gardenieae complex</taxon>
        <taxon>Bertiereae - Coffeeae clade</taxon>
        <taxon>Coffeeae</taxon>
        <taxon>Coffea</taxon>
    </lineage>
</organism>
<dbReference type="FunCoup" id="A0A068U694">
    <property type="interactions" value="271"/>
</dbReference>
<evidence type="ECO:0000313" key="4">
    <source>
        <dbReference type="Proteomes" id="UP000295252"/>
    </source>
</evidence>
<gene>
    <name evidence="3" type="ORF">GSCOC_T00016615001</name>
</gene>
<dbReference type="InterPro" id="IPR025659">
    <property type="entry name" value="Tubby-like_C"/>
</dbReference>
<reference evidence="4" key="1">
    <citation type="journal article" date="2014" name="Science">
        <title>The coffee genome provides insight into the convergent evolution of caffeine biosynthesis.</title>
        <authorList>
            <person name="Denoeud F."/>
            <person name="Carretero-Paulet L."/>
            <person name="Dereeper A."/>
            <person name="Droc G."/>
            <person name="Guyot R."/>
            <person name="Pietrella M."/>
            <person name="Zheng C."/>
            <person name="Alberti A."/>
            <person name="Anthony F."/>
            <person name="Aprea G."/>
            <person name="Aury J.M."/>
            <person name="Bento P."/>
            <person name="Bernard M."/>
            <person name="Bocs S."/>
            <person name="Campa C."/>
            <person name="Cenci A."/>
            <person name="Combes M.C."/>
            <person name="Crouzillat D."/>
            <person name="Da Silva C."/>
            <person name="Daddiego L."/>
            <person name="De Bellis F."/>
            <person name="Dussert S."/>
            <person name="Garsmeur O."/>
            <person name="Gayraud T."/>
            <person name="Guignon V."/>
            <person name="Jahn K."/>
            <person name="Jamilloux V."/>
            <person name="Joet T."/>
            <person name="Labadie K."/>
            <person name="Lan T."/>
            <person name="Leclercq J."/>
            <person name="Lepelley M."/>
            <person name="Leroy T."/>
            <person name="Li L.T."/>
            <person name="Librado P."/>
            <person name="Lopez L."/>
            <person name="Munoz A."/>
            <person name="Noel B."/>
            <person name="Pallavicini A."/>
            <person name="Perrotta G."/>
            <person name="Poncet V."/>
            <person name="Pot D."/>
            <person name="Priyono X."/>
            <person name="Rigoreau M."/>
            <person name="Rouard M."/>
            <person name="Rozas J."/>
            <person name="Tranchant-Dubreuil C."/>
            <person name="VanBuren R."/>
            <person name="Zhang Q."/>
            <person name="Andrade A.C."/>
            <person name="Argout X."/>
            <person name="Bertrand B."/>
            <person name="de Kochko A."/>
            <person name="Graziosi G."/>
            <person name="Henry R.J."/>
            <person name="Jayarama X."/>
            <person name="Ming R."/>
            <person name="Nagai C."/>
            <person name="Rounsley S."/>
            <person name="Sankoff D."/>
            <person name="Giuliano G."/>
            <person name="Albert V.A."/>
            <person name="Wincker P."/>
            <person name="Lashermes P."/>
        </authorList>
    </citation>
    <scope>NUCLEOTIDE SEQUENCE [LARGE SCALE GENOMIC DNA]</scope>
    <source>
        <strain evidence="4">cv. DH200-94</strain>
    </source>
</reference>
<keyword evidence="2" id="KW-0812">Transmembrane</keyword>
<dbReference type="OMA" id="QFPFDLF"/>
<dbReference type="InParanoid" id="A0A068U694"/>
<comment type="similarity">
    <text evidence="1">Belongs to the LOR family.</text>
</comment>
<dbReference type="InterPro" id="IPR038595">
    <property type="entry name" value="LOR_sf"/>
</dbReference>
<keyword evidence="2" id="KW-1133">Transmembrane helix</keyword>
<protein>
    <recommendedName>
        <fullName evidence="5">Protein LURP-one-related 7</fullName>
    </recommendedName>
</protein>
<dbReference type="PANTHER" id="PTHR31087">
    <property type="match status" value="1"/>
</dbReference>
<accession>A0A068U694</accession>
<dbReference type="Gramene" id="CDP04075">
    <property type="protein sequence ID" value="CDP04075"/>
    <property type="gene ID" value="GSCOC_T00016615001"/>
</dbReference>
<dbReference type="Proteomes" id="UP000295252">
    <property type="component" value="Chromosome I"/>
</dbReference>
<keyword evidence="2" id="KW-0472">Membrane</keyword>
<feature type="transmembrane region" description="Helical" evidence="2">
    <location>
        <begin position="187"/>
        <end position="207"/>
    </location>
</feature>
<dbReference type="STRING" id="49390.A0A068U694"/>
<evidence type="ECO:0000256" key="2">
    <source>
        <dbReference type="SAM" id="Phobius"/>
    </source>
</evidence>
<dbReference type="Gene3D" id="2.40.160.200">
    <property type="entry name" value="LURP1-related"/>
    <property type="match status" value="1"/>
</dbReference>
<keyword evidence="4" id="KW-1185">Reference proteome</keyword>
<dbReference type="Pfam" id="PF04525">
    <property type="entry name" value="LOR"/>
    <property type="match status" value="1"/>
</dbReference>
<dbReference type="PANTHER" id="PTHR31087:SF85">
    <property type="entry name" value="PROTEIN LURP-ONE-RELATED 7"/>
    <property type="match status" value="1"/>
</dbReference>
<evidence type="ECO:0000313" key="3">
    <source>
        <dbReference type="EMBL" id="CDP04075.1"/>
    </source>
</evidence>